<feature type="domain" description="HTH tetR-type" evidence="6">
    <location>
        <begin position="36"/>
        <end position="96"/>
    </location>
</feature>
<dbReference type="Proteomes" id="UP001363010">
    <property type="component" value="Unassembled WGS sequence"/>
</dbReference>
<name>A0ABU8W045_9BURK</name>
<dbReference type="Gene3D" id="1.10.10.60">
    <property type="entry name" value="Homeodomain-like"/>
    <property type="match status" value="1"/>
</dbReference>
<feature type="region of interest" description="Disordered" evidence="5">
    <location>
        <begin position="1"/>
        <end position="36"/>
    </location>
</feature>
<keyword evidence="8" id="KW-1185">Reference proteome</keyword>
<evidence type="ECO:0000259" key="6">
    <source>
        <dbReference type="PROSITE" id="PS50977"/>
    </source>
</evidence>
<dbReference type="InterPro" id="IPR050109">
    <property type="entry name" value="HTH-type_TetR-like_transc_reg"/>
</dbReference>
<evidence type="ECO:0000313" key="7">
    <source>
        <dbReference type="EMBL" id="MEJ8823434.1"/>
    </source>
</evidence>
<reference evidence="7 8" key="1">
    <citation type="submission" date="2024-03" db="EMBL/GenBank/DDBJ databases">
        <title>Novel species of the genus Variovorax.</title>
        <authorList>
            <person name="Liu Q."/>
            <person name="Xin Y.-H."/>
        </authorList>
    </citation>
    <scope>NUCLEOTIDE SEQUENCE [LARGE SCALE GENOMIC DNA]</scope>
    <source>
        <strain evidence="7 8">KACC 18501</strain>
    </source>
</reference>
<dbReference type="PANTHER" id="PTHR30055:SF151">
    <property type="entry name" value="TRANSCRIPTIONAL REGULATORY PROTEIN"/>
    <property type="match status" value="1"/>
</dbReference>
<evidence type="ECO:0000256" key="2">
    <source>
        <dbReference type="ARBA" id="ARBA00023125"/>
    </source>
</evidence>
<dbReference type="PRINTS" id="PR00455">
    <property type="entry name" value="HTHTETR"/>
</dbReference>
<dbReference type="RefSeq" id="WP_340364473.1">
    <property type="nucleotide sequence ID" value="NZ_JBBKZV010000008.1"/>
</dbReference>
<dbReference type="InterPro" id="IPR004111">
    <property type="entry name" value="Repressor_TetR_C"/>
</dbReference>
<dbReference type="EMBL" id="JBBKZV010000008">
    <property type="protein sequence ID" value="MEJ8823434.1"/>
    <property type="molecule type" value="Genomic_DNA"/>
</dbReference>
<comment type="caution">
    <text evidence="7">The sequence shown here is derived from an EMBL/GenBank/DDBJ whole genome shotgun (WGS) entry which is preliminary data.</text>
</comment>
<dbReference type="SUPFAM" id="SSF46689">
    <property type="entry name" value="Homeodomain-like"/>
    <property type="match status" value="1"/>
</dbReference>
<dbReference type="PANTHER" id="PTHR30055">
    <property type="entry name" value="HTH-TYPE TRANSCRIPTIONAL REGULATOR RUTR"/>
    <property type="match status" value="1"/>
</dbReference>
<dbReference type="InterPro" id="IPR036271">
    <property type="entry name" value="Tet_transcr_reg_TetR-rel_C_sf"/>
</dbReference>
<protein>
    <submittedName>
        <fullName evidence="7">Helix-turn-helix domain-containing protein</fullName>
    </submittedName>
</protein>
<evidence type="ECO:0000313" key="8">
    <source>
        <dbReference type="Proteomes" id="UP001363010"/>
    </source>
</evidence>
<evidence type="ECO:0000256" key="3">
    <source>
        <dbReference type="ARBA" id="ARBA00023163"/>
    </source>
</evidence>
<organism evidence="7 8">
    <name type="scientific">Variovorax humicola</name>
    <dbReference type="NCBI Taxonomy" id="1769758"/>
    <lineage>
        <taxon>Bacteria</taxon>
        <taxon>Pseudomonadati</taxon>
        <taxon>Pseudomonadota</taxon>
        <taxon>Betaproteobacteria</taxon>
        <taxon>Burkholderiales</taxon>
        <taxon>Comamonadaceae</taxon>
        <taxon>Variovorax</taxon>
    </lineage>
</organism>
<proteinExistence type="predicted"/>
<dbReference type="InterPro" id="IPR001647">
    <property type="entry name" value="HTH_TetR"/>
</dbReference>
<accession>A0ABU8W045</accession>
<dbReference type="InterPro" id="IPR009057">
    <property type="entry name" value="Homeodomain-like_sf"/>
</dbReference>
<keyword evidence="1" id="KW-0805">Transcription regulation</keyword>
<evidence type="ECO:0000256" key="1">
    <source>
        <dbReference type="ARBA" id="ARBA00023015"/>
    </source>
</evidence>
<dbReference type="Gene3D" id="1.10.357.10">
    <property type="entry name" value="Tetracycline Repressor, domain 2"/>
    <property type="match status" value="1"/>
</dbReference>
<dbReference type="Pfam" id="PF02909">
    <property type="entry name" value="TetR_C_1"/>
    <property type="match status" value="1"/>
</dbReference>
<feature type="compositionally biased region" description="Pro residues" evidence="5">
    <location>
        <begin position="1"/>
        <end position="19"/>
    </location>
</feature>
<sequence>MPSPRKPAAPSKAPPPPRARPGRPRKQDAANGGTPALGRERILQAALALIDRKGLAAFNIRELATELGVFPAAIYWHVPSRDALVSGAIALALSDVATGLPDGTWQVRLQAVLQRFREALRQHPHLAPAVASELAYNAAFDAPLLQHVVAALEDARFEGEALVDAFNVVIAAMCGFATLELSSAPPDDTADWEAACRARLDAVDHAQHPHLWRNLDALRNRAFLLRWSSGKTQPLDSGFAAWVDVVLRGLESRSRALRAAARSA</sequence>
<dbReference type="SUPFAM" id="SSF48498">
    <property type="entry name" value="Tetracyclin repressor-like, C-terminal domain"/>
    <property type="match status" value="1"/>
</dbReference>
<keyword evidence="2 4" id="KW-0238">DNA-binding</keyword>
<gene>
    <name evidence="7" type="ORF">WKW80_15550</name>
</gene>
<dbReference type="Pfam" id="PF00440">
    <property type="entry name" value="TetR_N"/>
    <property type="match status" value="1"/>
</dbReference>
<evidence type="ECO:0000256" key="4">
    <source>
        <dbReference type="PROSITE-ProRule" id="PRU00335"/>
    </source>
</evidence>
<keyword evidence="3" id="KW-0804">Transcription</keyword>
<evidence type="ECO:0000256" key="5">
    <source>
        <dbReference type="SAM" id="MobiDB-lite"/>
    </source>
</evidence>
<feature type="DNA-binding region" description="H-T-H motif" evidence="4">
    <location>
        <begin position="59"/>
        <end position="78"/>
    </location>
</feature>
<dbReference type="PROSITE" id="PS50977">
    <property type="entry name" value="HTH_TETR_2"/>
    <property type="match status" value="1"/>
</dbReference>